<gene>
    <name evidence="2" type="ORF">ABFB10_19225</name>
</gene>
<accession>A0AAW9SV27</accession>
<sequence length="139" mass="14898">MILRLTLMLAALAGAASAQDSLRERIDALRAAEVPVVTGDLYAEDRERDLDRIAAHAGALFPQAERIALFVGPECADCATARTELEAPGHPVALHDTGAPASAALHEALALEDLPAYVMSDRLIRGHMPAFVLERYLSE</sequence>
<name>A0AAW9SV27_9RHOB</name>
<keyword evidence="3" id="KW-1185">Reference proteome</keyword>
<feature type="signal peptide" evidence="1">
    <location>
        <begin position="1"/>
        <end position="18"/>
    </location>
</feature>
<comment type="caution">
    <text evidence="2">The sequence shown here is derived from an EMBL/GenBank/DDBJ whole genome shotgun (WGS) entry which is preliminary data.</text>
</comment>
<protein>
    <submittedName>
        <fullName evidence="2">Disulfide bond formation protein DsbA</fullName>
    </submittedName>
</protein>
<evidence type="ECO:0000313" key="3">
    <source>
        <dbReference type="Proteomes" id="UP001428774"/>
    </source>
</evidence>
<proteinExistence type="predicted"/>
<keyword evidence="1" id="KW-0732">Signal</keyword>
<evidence type="ECO:0000313" key="2">
    <source>
        <dbReference type="EMBL" id="MEN9062798.1"/>
    </source>
</evidence>
<reference evidence="2 3" key="1">
    <citation type="submission" date="2024-05" db="EMBL/GenBank/DDBJ databases">
        <title>Genome sequence of Ponticoccus litoralis KCCM 90028.</title>
        <authorList>
            <person name="Kim J.M."/>
            <person name="Lee J.K."/>
            <person name="Choi B.J."/>
            <person name="Bayburt H."/>
            <person name="Baek J.H."/>
            <person name="Jeon C.O."/>
        </authorList>
    </citation>
    <scope>NUCLEOTIDE SEQUENCE [LARGE SCALE GENOMIC DNA]</scope>
    <source>
        <strain evidence="2 3">KCCM 90028</strain>
    </source>
</reference>
<evidence type="ECO:0000256" key="1">
    <source>
        <dbReference type="SAM" id="SignalP"/>
    </source>
</evidence>
<feature type="chain" id="PRO_5043488656" evidence="1">
    <location>
        <begin position="19"/>
        <end position="139"/>
    </location>
</feature>
<dbReference type="Proteomes" id="UP001428774">
    <property type="component" value="Unassembled WGS sequence"/>
</dbReference>
<organism evidence="2 3">
    <name type="scientific">Ponticoccus litoralis</name>
    <dbReference type="NCBI Taxonomy" id="422297"/>
    <lineage>
        <taxon>Bacteria</taxon>
        <taxon>Pseudomonadati</taxon>
        <taxon>Pseudomonadota</taxon>
        <taxon>Alphaproteobacteria</taxon>
        <taxon>Rhodobacterales</taxon>
        <taxon>Roseobacteraceae</taxon>
        <taxon>Ponticoccus</taxon>
    </lineage>
</organism>
<dbReference type="AlphaFoldDB" id="A0AAW9SV27"/>
<dbReference type="EMBL" id="JBDNCH010000002">
    <property type="protein sequence ID" value="MEN9062798.1"/>
    <property type="molecule type" value="Genomic_DNA"/>
</dbReference>
<dbReference type="RefSeq" id="WP_347167724.1">
    <property type="nucleotide sequence ID" value="NZ_JBDNCH010000002.1"/>
</dbReference>